<dbReference type="GeneID" id="98159845"/>
<gene>
    <name evidence="1" type="ORF">BJX68DRAFT_263382</name>
</gene>
<dbReference type="RefSeq" id="XP_070902713.1">
    <property type="nucleotide sequence ID" value="XM_071044681.1"/>
</dbReference>
<evidence type="ECO:0000313" key="2">
    <source>
        <dbReference type="Proteomes" id="UP001610444"/>
    </source>
</evidence>
<reference evidence="1 2" key="1">
    <citation type="submission" date="2024-07" db="EMBL/GenBank/DDBJ databases">
        <title>Section-level genome sequencing and comparative genomics of Aspergillus sections Usti and Cavernicolus.</title>
        <authorList>
            <consortium name="Lawrence Berkeley National Laboratory"/>
            <person name="Nybo J.L."/>
            <person name="Vesth T.C."/>
            <person name="Theobald S."/>
            <person name="Frisvad J.C."/>
            <person name="Larsen T.O."/>
            <person name="Kjaerboelling I."/>
            <person name="Rothschild-Mancinelli K."/>
            <person name="Lyhne E.K."/>
            <person name="Kogle M.E."/>
            <person name="Barry K."/>
            <person name="Clum A."/>
            <person name="Na H."/>
            <person name="Ledsgaard L."/>
            <person name="Lin J."/>
            <person name="Lipzen A."/>
            <person name="Kuo A."/>
            <person name="Riley R."/>
            <person name="Mondo S."/>
            <person name="LaButti K."/>
            <person name="Haridas S."/>
            <person name="Pangalinan J."/>
            <person name="Salamov A.A."/>
            <person name="Simmons B.A."/>
            <person name="Magnuson J.K."/>
            <person name="Chen J."/>
            <person name="Drula E."/>
            <person name="Henrissat B."/>
            <person name="Wiebenga A."/>
            <person name="Lubbers R.J."/>
            <person name="Gomes A.C."/>
            <person name="Macurrencykelacurrency M.R."/>
            <person name="Stajich J."/>
            <person name="Grigoriev I.V."/>
            <person name="Mortensen U.H."/>
            <person name="De vries R.P."/>
            <person name="Baker S.E."/>
            <person name="Andersen M.R."/>
        </authorList>
    </citation>
    <scope>NUCLEOTIDE SEQUENCE [LARGE SCALE GENOMIC DNA]</scope>
    <source>
        <strain evidence="1 2">CBS 756.74</strain>
    </source>
</reference>
<name>A0ABR4KX79_9EURO</name>
<comment type="caution">
    <text evidence="1">The sequence shown here is derived from an EMBL/GenBank/DDBJ whole genome shotgun (WGS) entry which is preliminary data.</text>
</comment>
<dbReference type="Proteomes" id="UP001610444">
    <property type="component" value="Unassembled WGS sequence"/>
</dbReference>
<protein>
    <submittedName>
        <fullName evidence="1">Uncharacterized protein</fullName>
    </submittedName>
</protein>
<keyword evidence="2" id="KW-1185">Reference proteome</keyword>
<evidence type="ECO:0000313" key="1">
    <source>
        <dbReference type="EMBL" id="KAL2856849.1"/>
    </source>
</evidence>
<accession>A0ABR4KX79</accession>
<sequence length="160" mass="17718">MSTRVINKSEFWVYKTSKEGAPEFKVKKYEAEYVINDHECLVRVSPFPRSMGQEGKGFYFTKSGHLKAAKGNVYKIIQLPKMVVVTPKGSAKEGDKFDLCTVNGMAMSPEVTGDPQLGQTVDGFWVSHAGFLKFGSGVVVKIIENLEIAVVEHPEQGVFL</sequence>
<dbReference type="EMBL" id="JBFXLR010000007">
    <property type="protein sequence ID" value="KAL2856849.1"/>
    <property type="molecule type" value="Genomic_DNA"/>
</dbReference>
<proteinExistence type="predicted"/>
<organism evidence="1 2">
    <name type="scientific">Aspergillus pseudodeflectus</name>
    <dbReference type="NCBI Taxonomy" id="176178"/>
    <lineage>
        <taxon>Eukaryota</taxon>
        <taxon>Fungi</taxon>
        <taxon>Dikarya</taxon>
        <taxon>Ascomycota</taxon>
        <taxon>Pezizomycotina</taxon>
        <taxon>Eurotiomycetes</taxon>
        <taxon>Eurotiomycetidae</taxon>
        <taxon>Eurotiales</taxon>
        <taxon>Aspergillaceae</taxon>
        <taxon>Aspergillus</taxon>
        <taxon>Aspergillus subgen. Nidulantes</taxon>
    </lineage>
</organism>